<dbReference type="InterPro" id="IPR050250">
    <property type="entry name" value="Macrolide_Exporter_MacB"/>
</dbReference>
<dbReference type="AlphaFoldDB" id="A0A150X3Q2"/>
<keyword evidence="10" id="KW-1185">Reference proteome</keyword>
<keyword evidence="3 6" id="KW-0812">Transmembrane</keyword>
<dbReference type="Proteomes" id="UP000075606">
    <property type="component" value="Unassembled WGS sequence"/>
</dbReference>
<feature type="domain" description="MacB-like periplasmic core" evidence="8">
    <location>
        <begin position="21"/>
        <end position="236"/>
    </location>
</feature>
<evidence type="ECO:0000259" key="8">
    <source>
        <dbReference type="Pfam" id="PF12704"/>
    </source>
</evidence>
<name>A0A150X3Q2_9BACT</name>
<evidence type="ECO:0000259" key="7">
    <source>
        <dbReference type="Pfam" id="PF02687"/>
    </source>
</evidence>
<organism evidence="9 10">
    <name type="scientific">Roseivirga spongicola</name>
    <dbReference type="NCBI Taxonomy" id="333140"/>
    <lineage>
        <taxon>Bacteria</taxon>
        <taxon>Pseudomonadati</taxon>
        <taxon>Bacteroidota</taxon>
        <taxon>Cytophagia</taxon>
        <taxon>Cytophagales</taxon>
        <taxon>Roseivirgaceae</taxon>
        <taxon>Roseivirga</taxon>
    </lineage>
</organism>
<evidence type="ECO:0000256" key="6">
    <source>
        <dbReference type="SAM" id="Phobius"/>
    </source>
</evidence>
<keyword evidence="5 6" id="KW-0472">Membrane</keyword>
<dbReference type="Pfam" id="PF02687">
    <property type="entry name" value="FtsX"/>
    <property type="match status" value="2"/>
</dbReference>
<keyword evidence="2" id="KW-1003">Cell membrane</keyword>
<evidence type="ECO:0000313" key="9">
    <source>
        <dbReference type="EMBL" id="KYG73348.1"/>
    </source>
</evidence>
<dbReference type="PANTHER" id="PTHR30572">
    <property type="entry name" value="MEMBRANE COMPONENT OF TRANSPORTER-RELATED"/>
    <property type="match status" value="1"/>
</dbReference>
<dbReference type="GO" id="GO:0022857">
    <property type="term" value="F:transmembrane transporter activity"/>
    <property type="evidence" value="ECO:0007669"/>
    <property type="project" value="TreeGrafter"/>
</dbReference>
<feature type="domain" description="ABC3 transporter permease C-terminal" evidence="7">
    <location>
        <begin position="288"/>
        <end position="402"/>
    </location>
</feature>
<sequence>MLKNYFKVAFRTLWKNKGYAFINIIGLAIGISGATLFLTFVKDELSFDKMHTNYDRIVRPITIQTNVEPSRHYGANPMVLATTMEEQLPEVENQVTLYRYGNQINYTIDGQNYSDRDFFFSTPELLEVFDFELVRGDEETALVEPKSVIISESKAMALFGSLDALGEVIQTQGGDVKVTGILKDIPDNSHLFADMFFSELLPPQLMETIRSWTAFEFSSSYLLLSPDADLEALKQKTLDLAQSNLPPTVAAFVSFDLQPLADIHFNSAEIESDIARFKSDRTYITIFIFISIFLVVIAAVNYMNLATSKAVFRAKEIGIRKVVGADRRQLITQILTESLIIAFIGLFISVALTDIAMPFFNQLTGRNYDFSWMALLNYLDILLGLTLVIGLISGIYPALFMTGFKTVNILKGEQVKGGAFNIRKALVVFQFVLSTVLIISTLVVSNQMSFIRNKNLGFNEDNLLVIDINNGAVRPVFKTMKNEFAQIPGVEKVAVTSRVPGEWKNINRVGVNTIDPAGVLVDSTEAYYMSFDPDAFSTFEIKLTAGENFTGNDASDSTKIMLNQSAVEMLNLDDPVGKSLELSLNAGRGKYTVVGVMEDFNFQSLHTKIEPLIVGAWNNRASVIDYFVLKVNSSNMQEVIEAARVVHEQFDTRTVMEHHFLDEQLEIFYESDRQASVIFKVGAALSIFIACLGLFGLASFTIQKRVKELGIRKVLGASEWKIFMLLSGAFTKQILLAFLIASPIAYWIMNNWLQNFQYRVGLGFGVFLIAGLGTLLVAMLTVSYRAIRAANSNPVNSLRSE</sequence>
<dbReference type="EMBL" id="LRPC01000028">
    <property type="protein sequence ID" value="KYG73348.1"/>
    <property type="molecule type" value="Genomic_DNA"/>
</dbReference>
<comment type="subcellular location">
    <subcellularLocation>
        <location evidence="1">Cell membrane</location>
        <topology evidence="1">Multi-pass membrane protein</topology>
    </subcellularLocation>
</comment>
<reference evidence="9 10" key="1">
    <citation type="submission" date="2016-01" db="EMBL/GenBank/DDBJ databases">
        <title>Genome sequencing of Roseivirga spongicola UST030701-084.</title>
        <authorList>
            <person name="Selvaratnam C."/>
            <person name="Thevarajoo S."/>
            <person name="Goh K.M."/>
            <person name="Ee R."/>
            <person name="Chan K.-G."/>
            <person name="Chong C.S."/>
        </authorList>
    </citation>
    <scope>NUCLEOTIDE SEQUENCE [LARGE SCALE GENOMIC DNA]</scope>
    <source>
        <strain evidence="9 10">UST030701-084</strain>
    </source>
</reference>
<evidence type="ECO:0000256" key="3">
    <source>
        <dbReference type="ARBA" id="ARBA00022692"/>
    </source>
</evidence>
<dbReference type="RefSeq" id="WP_068221565.1">
    <property type="nucleotide sequence ID" value="NZ_CP139724.1"/>
</dbReference>
<evidence type="ECO:0000256" key="1">
    <source>
        <dbReference type="ARBA" id="ARBA00004651"/>
    </source>
</evidence>
<proteinExistence type="predicted"/>
<keyword evidence="4 6" id="KW-1133">Transmembrane helix</keyword>
<dbReference type="GO" id="GO:0005886">
    <property type="term" value="C:plasma membrane"/>
    <property type="evidence" value="ECO:0007669"/>
    <property type="project" value="UniProtKB-SubCell"/>
</dbReference>
<feature type="transmembrane region" description="Helical" evidence="6">
    <location>
        <begin position="338"/>
        <end position="361"/>
    </location>
</feature>
<feature type="transmembrane region" description="Helical" evidence="6">
    <location>
        <begin position="760"/>
        <end position="782"/>
    </location>
</feature>
<dbReference type="InterPro" id="IPR025857">
    <property type="entry name" value="MacB_PCD"/>
</dbReference>
<evidence type="ECO:0008006" key="11">
    <source>
        <dbReference type="Google" id="ProtNLM"/>
    </source>
</evidence>
<dbReference type="Pfam" id="PF12704">
    <property type="entry name" value="MacB_PCD"/>
    <property type="match status" value="2"/>
</dbReference>
<comment type="caution">
    <text evidence="9">The sequence shown here is derived from an EMBL/GenBank/DDBJ whole genome shotgun (WGS) entry which is preliminary data.</text>
</comment>
<dbReference type="PANTHER" id="PTHR30572:SF18">
    <property type="entry name" value="ABC-TYPE MACROLIDE FAMILY EXPORT SYSTEM PERMEASE COMPONENT 2"/>
    <property type="match status" value="1"/>
</dbReference>
<feature type="transmembrane region" description="Helical" evidence="6">
    <location>
        <begin position="723"/>
        <end position="748"/>
    </location>
</feature>
<evidence type="ECO:0000256" key="2">
    <source>
        <dbReference type="ARBA" id="ARBA00022475"/>
    </source>
</evidence>
<accession>A0A150X3Q2</accession>
<feature type="transmembrane region" description="Helical" evidence="6">
    <location>
        <begin position="283"/>
        <end position="305"/>
    </location>
</feature>
<protein>
    <recommendedName>
        <fullName evidence="11">Cell division protein FtsX</fullName>
    </recommendedName>
</protein>
<evidence type="ECO:0000313" key="10">
    <source>
        <dbReference type="Proteomes" id="UP000075606"/>
    </source>
</evidence>
<feature type="domain" description="ABC3 transporter permease C-terminal" evidence="7">
    <location>
        <begin position="683"/>
        <end position="794"/>
    </location>
</feature>
<evidence type="ECO:0000256" key="4">
    <source>
        <dbReference type="ARBA" id="ARBA00022989"/>
    </source>
</evidence>
<feature type="domain" description="MacB-like periplasmic core" evidence="8">
    <location>
        <begin position="432"/>
        <end position="633"/>
    </location>
</feature>
<feature type="transmembrane region" description="Helical" evidence="6">
    <location>
        <begin position="677"/>
        <end position="702"/>
    </location>
</feature>
<gene>
    <name evidence="9" type="ORF">AWW68_11620</name>
</gene>
<evidence type="ECO:0000256" key="5">
    <source>
        <dbReference type="ARBA" id="ARBA00023136"/>
    </source>
</evidence>
<dbReference type="STRING" id="333140.AWW68_11620"/>
<dbReference type="OrthoDB" id="5933722at2"/>
<feature type="transmembrane region" description="Helical" evidence="6">
    <location>
        <begin position="20"/>
        <end position="41"/>
    </location>
</feature>
<feature type="transmembrane region" description="Helical" evidence="6">
    <location>
        <begin position="425"/>
        <end position="444"/>
    </location>
</feature>
<feature type="transmembrane region" description="Helical" evidence="6">
    <location>
        <begin position="381"/>
        <end position="404"/>
    </location>
</feature>
<dbReference type="InterPro" id="IPR003838">
    <property type="entry name" value="ABC3_permease_C"/>
</dbReference>